<protein>
    <submittedName>
        <fullName evidence="1">Stf0 family sulfotransferase</fullName>
    </submittedName>
</protein>
<dbReference type="EMBL" id="JAMYRI010000007">
    <property type="protein sequence ID" value="MER9285020.1"/>
    <property type="molecule type" value="Genomic_DNA"/>
</dbReference>
<reference evidence="1 2" key="1">
    <citation type="journal article" date="2024" name="Proc. Natl. Acad. Sci. U.S.A.">
        <title>The evolutionary genomics of adaptation to stress in wild rhizobium bacteria.</title>
        <authorList>
            <person name="Kehlet-Delgado H."/>
            <person name="Montoya A.P."/>
            <person name="Jensen K.T."/>
            <person name="Wendlandt C.E."/>
            <person name="Dexheimer C."/>
            <person name="Roberts M."/>
            <person name="Torres Martinez L."/>
            <person name="Friesen M.L."/>
            <person name="Griffitts J.S."/>
            <person name="Porter S.S."/>
        </authorList>
    </citation>
    <scope>NUCLEOTIDE SEQUENCE [LARGE SCALE GENOMIC DNA]</scope>
    <source>
        <strain evidence="1 2">M0468</strain>
    </source>
</reference>
<organism evidence="1 2">
    <name type="scientific">Mesorhizobium australicum</name>
    <dbReference type="NCBI Taxonomy" id="536018"/>
    <lineage>
        <taxon>Bacteria</taxon>
        <taxon>Pseudomonadati</taxon>
        <taxon>Pseudomonadota</taxon>
        <taxon>Alphaproteobacteria</taxon>
        <taxon>Hyphomicrobiales</taxon>
        <taxon>Phyllobacteriaceae</taxon>
        <taxon>Mesorhizobium</taxon>
    </lineage>
</organism>
<keyword evidence="2" id="KW-1185">Reference proteome</keyword>
<dbReference type="Proteomes" id="UP001480082">
    <property type="component" value="Unassembled WGS sequence"/>
</dbReference>
<gene>
    <name evidence="1" type="ORF">NKI81_13760</name>
</gene>
<evidence type="ECO:0000313" key="1">
    <source>
        <dbReference type="EMBL" id="MER9285020.1"/>
    </source>
</evidence>
<sequence>MSSARNCKASAAPAWWCATGSLGGLGCTGSRRLNAPSYPATISAIAAPGRWAGPPSTATGTAMFDAYIICGTPRTGSTLLCKLLAATRTTGDPHSFYRRQDVSEWAEEWNLPPRDLMREPEFQLAYLNAAIDAGKGGTEIFGLRLMRENLDELSAILDRTFPGLASDKARFERAFGRVLYVHLSRENKLAQAVSLVKAEQTGLWHVASDGTEIERVGSPGEPRYDFQRIRDEVAKLEAYDAAWNTWFAEQDITPLRIGYEWLSSSPAATLISICQALGLQPPNAGDVKPAVAKLADATSLDWIRRYHLDATV</sequence>
<comment type="caution">
    <text evidence="1">The sequence shown here is derived from an EMBL/GenBank/DDBJ whole genome shotgun (WGS) entry which is preliminary data.</text>
</comment>
<name>A0ACC6T0X1_9HYPH</name>
<evidence type="ECO:0000313" key="2">
    <source>
        <dbReference type="Proteomes" id="UP001480082"/>
    </source>
</evidence>
<accession>A0ACC6T0X1</accession>
<proteinExistence type="predicted"/>